<keyword evidence="6" id="KW-0508">mRNA splicing</keyword>
<keyword evidence="3" id="KW-0507">mRNA processing</keyword>
<feature type="domain" description="Phosphatase PP2A regulatory subunit A/Splicing factor 3B subunit 1-like HEAT repeat" evidence="10">
    <location>
        <begin position="947"/>
        <end position="1019"/>
    </location>
</feature>
<dbReference type="FunFam" id="1.25.10.10:FF:000088">
    <property type="entry name" value="Splicing factor 3b, subunit 1"/>
    <property type="match status" value="1"/>
</dbReference>
<dbReference type="STRING" id="61395.A0A1Y1W9V1"/>
<gene>
    <name evidence="11" type="ORF">DL89DRAFT_223047</name>
</gene>
<dbReference type="Pfam" id="PF22646">
    <property type="entry name" value="PPP2R1A-like_HEAT"/>
    <property type="match status" value="1"/>
</dbReference>
<dbReference type="Proteomes" id="UP000193922">
    <property type="component" value="Unassembled WGS sequence"/>
</dbReference>
<dbReference type="GO" id="GO:0003729">
    <property type="term" value="F:mRNA binding"/>
    <property type="evidence" value="ECO:0007669"/>
    <property type="project" value="InterPro"/>
</dbReference>
<evidence type="ECO:0000256" key="8">
    <source>
        <dbReference type="SAM" id="MobiDB-lite"/>
    </source>
</evidence>
<dbReference type="InterPro" id="IPR038737">
    <property type="entry name" value="SF3b_su1-like"/>
</dbReference>
<dbReference type="AlphaFoldDB" id="A0A1Y1W9V1"/>
<evidence type="ECO:0000259" key="10">
    <source>
        <dbReference type="Pfam" id="PF22646"/>
    </source>
</evidence>
<dbReference type="InterPro" id="IPR011989">
    <property type="entry name" value="ARM-like"/>
</dbReference>
<comment type="subcellular location">
    <subcellularLocation>
        <location evidence="1">Nucleus</location>
    </subcellularLocation>
</comment>
<name>A0A1Y1W9V1_9FUNG</name>
<feature type="region of interest" description="Disordered" evidence="8">
    <location>
        <begin position="84"/>
        <end position="107"/>
    </location>
</feature>
<evidence type="ECO:0000256" key="4">
    <source>
        <dbReference type="ARBA" id="ARBA00022728"/>
    </source>
</evidence>
<feature type="compositionally biased region" description="Basic and acidic residues" evidence="8">
    <location>
        <begin position="189"/>
        <end position="199"/>
    </location>
</feature>
<evidence type="ECO:0000256" key="5">
    <source>
        <dbReference type="ARBA" id="ARBA00022737"/>
    </source>
</evidence>
<evidence type="ECO:0000256" key="2">
    <source>
        <dbReference type="ARBA" id="ARBA00005754"/>
    </source>
</evidence>
<keyword evidence="12" id="KW-1185">Reference proteome</keyword>
<feature type="domain" description="Splicing factor 3B subunit 1" evidence="9">
    <location>
        <begin position="189"/>
        <end position="305"/>
    </location>
</feature>
<keyword evidence="7" id="KW-0539">Nucleus</keyword>
<dbReference type="PANTHER" id="PTHR12097">
    <property type="entry name" value="SPLICING FACTOR 3B, SUBUNIT 1-RELATED"/>
    <property type="match status" value="1"/>
</dbReference>
<dbReference type="GO" id="GO:0005681">
    <property type="term" value="C:spliceosomal complex"/>
    <property type="evidence" value="ECO:0007669"/>
    <property type="project" value="UniProtKB-KW"/>
</dbReference>
<dbReference type="Pfam" id="PF08920">
    <property type="entry name" value="SF3b1"/>
    <property type="match status" value="1"/>
</dbReference>
<evidence type="ECO:0000256" key="3">
    <source>
        <dbReference type="ARBA" id="ARBA00022664"/>
    </source>
</evidence>
<dbReference type="RefSeq" id="XP_040743803.1">
    <property type="nucleotide sequence ID" value="XM_040884618.1"/>
</dbReference>
<accession>A0A1Y1W9V1</accession>
<dbReference type="GO" id="GO:0000245">
    <property type="term" value="P:spliceosomal complex assembly"/>
    <property type="evidence" value="ECO:0007669"/>
    <property type="project" value="InterPro"/>
</dbReference>
<keyword evidence="5" id="KW-0677">Repeat</keyword>
<evidence type="ECO:0000259" key="9">
    <source>
        <dbReference type="Pfam" id="PF08920"/>
    </source>
</evidence>
<evidence type="ECO:0000313" key="11">
    <source>
        <dbReference type="EMBL" id="ORX70165.1"/>
    </source>
</evidence>
<evidence type="ECO:0000313" key="12">
    <source>
        <dbReference type="Proteomes" id="UP000193922"/>
    </source>
</evidence>
<sequence length="1164" mass="127483">MQGAQKLTAEIKYDTDLYETGDKLSDYDQTMEINSTGDAVQVKPGRFGYTAPQAFIDELRGAEPAESADPFKELQRSRGISRIIADNESEYEKRRHGRSVGGAETESYAETLKRAQLENEKAELISKIQKAEQEAGEKSQRKRRWDQTPAHVEATPGGSTKRRNRWDETPKVAGGFDETPRVSGGFGETPRRSRWDETPKVSGFGETPKVSGGFGETPRRSRWDETPAATQIGESKAGGAAAAALVEDPRNAYMSDDELDALLPSEGYTIMEAPSSYVPIRTPARKLMATPGPMQGTGGFHIPEAGSSVQVEAELTREVPGIGALPFFKQDDMQHFGKLLDGQSEEEMDAEEKKEREILRLLLKIKNGTPAMRKVAMRQMAERARGYGAAAIFNQILPLFLAASLEEQERHLLVKVVDRVMMRLGPLVRPFVRRLLTVIEPMLVSADSYARAEGSEIISNLSKAAGLAAMVATMRPDIDHADEYVRNATSRAFAVVASALGIPAVLPFVRAVCGSKKSWQARHTGMRIVQQTAEVVGAGVLPHLRGLVGCVAAGLGDEQQRVRSASALALAALAEASAPYGIEAFDEVVKPLWQGIRQHRGRGLAAFLKAIGFVIPLMDAEYAGYYTREVLPVLVREFQAPDDAMKTVVLRVVRQCVGAGGVDAALVRAEVVPPFFAAFWVRRLALDRRSARHVIETTVELAAKVGGRDVVARLVGDLKDEAEALRRMAMQAVTQIAAAHGVLDVDGRLEEQLVDGVLYAFQEQGEADHVMLDGFGAVVGGLGERAKPYLQQITSALLWRLNNQSPATRQQAADAVARIAAVMRVCGEDELLGRIGTMLYEYLGEEYPEVLGSILGALRAVVDVIGVTDMRPPIGDLLPRLTPILKNRHEKVQENCIDLVGRIADRGAEFVPAREWMRSCFSLLDLLHAHKKAIRRAAVSTFGYIAKAIGPQDVLATLLNNLKVQDRQNRVCTTVAIAIVAETCAPFTVLPVLLNEYRVPELNVQNGVLKSVAFLFEYIGSMGRDYVNAVAPLLEDALVDRDLVHRQQAAAAISHMALGVAGTANEEPVLHLLNLLWPNVFETSPHSILAVLQGIESSRLCLGAGRIMMYTLQGLFHPARKVREVYWRIYNMMYIGAQPAMVAFYPAIDEPASSYARSELDYIL</sequence>
<evidence type="ECO:0000256" key="1">
    <source>
        <dbReference type="ARBA" id="ARBA00004123"/>
    </source>
</evidence>
<dbReference type="OrthoDB" id="438939at2759"/>
<comment type="caution">
    <text evidence="11">The sequence shown here is derived from an EMBL/GenBank/DDBJ whole genome shotgun (WGS) entry which is preliminary data.</text>
</comment>
<feature type="region of interest" description="Disordered" evidence="8">
    <location>
        <begin position="130"/>
        <end position="222"/>
    </location>
</feature>
<dbReference type="InterPro" id="IPR054573">
    <property type="entry name" value="PP2A/SF3B1-like_HEAT"/>
</dbReference>
<proteinExistence type="inferred from homology"/>
<dbReference type="Gene3D" id="1.25.10.10">
    <property type="entry name" value="Leucine-rich Repeat Variant"/>
    <property type="match status" value="2"/>
</dbReference>
<organism evidence="11 12">
    <name type="scientific">Linderina pennispora</name>
    <dbReference type="NCBI Taxonomy" id="61395"/>
    <lineage>
        <taxon>Eukaryota</taxon>
        <taxon>Fungi</taxon>
        <taxon>Fungi incertae sedis</taxon>
        <taxon>Zoopagomycota</taxon>
        <taxon>Kickxellomycotina</taxon>
        <taxon>Kickxellomycetes</taxon>
        <taxon>Kickxellales</taxon>
        <taxon>Kickxellaceae</taxon>
        <taxon>Linderina</taxon>
    </lineage>
</organism>
<dbReference type="GeneID" id="63801266"/>
<keyword evidence="4" id="KW-0747">Spliceosome</keyword>
<dbReference type="FunFam" id="1.25.10.10:FF:000039">
    <property type="entry name" value="Splicing factor 3B subunit 1"/>
    <property type="match status" value="1"/>
</dbReference>
<dbReference type="EMBL" id="MCFD01000006">
    <property type="protein sequence ID" value="ORX70165.1"/>
    <property type="molecule type" value="Genomic_DNA"/>
</dbReference>
<protein>
    <submittedName>
        <fullName evidence="11">Splicing factor 3B subunit 1</fullName>
    </submittedName>
</protein>
<dbReference type="SUPFAM" id="SSF48371">
    <property type="entry name" value="ARM repeat"/>
    <property type="match status" value="1"/>
</dbReference>
<dbReference type="InterPro" id="IPR015016">
    <property type="entry name" value="SF3b_su1"/>
</dbReference>
<evidence type="ECO:0000256" key="7">
    <source>
        <dbReference type="ARBA" id="ARBA00023242"/>
    </source>
</evidence>
<comment type="similarity">
    <text evidence="2">Belongs to the SF3B1 family.</text>
</comment>
<evidence type="ECO:0000256" key="6">
    <source>
        <dbReference type="ARBA" id="ARBA00023187"/>
    </source>
</evidence>
<dbReference type="InterPro" id="IPR016024">
    <property type="entry name" value="ARM-type_fold"/>
</dbReference>
<feature type="compositionally biased region" description="Basic and acidic residues" evidence="8">
    <location>
        <begin position="130"/>
        <end position="139"/>
    </location>
</feature>
<reference evidence="11 12" key="1">
    <citation type="submission" date="2016-07" db="EMBL/GenBank/DDBJ databases">
        <title>Pervasive Adenine N6-methylation of Active Genes in Fungi.</title>
        <authorList>
            <consortium name="DOE Joint Genome Institute"/>
            <person name="Mondo S.J."/>
            <person name="Dannebaum R.O."/>
            <person name="Kuo R.C."/>
            <person name="Labutti K."/>
            <person name="Haridas S."/>
            <person name="Kuo A."/>
            <person name="Salamov A."/>
            <person name="Ahrendt S.R."/>
            <person name="Lipzen A."/>
            <person name="Sullivan W."/>
            <person name="Andreopoulos W.B."/>
            <person name="Clum A."/>
            <person name="Lindquist E."/>
            <person name="Daum C."/>
            <person name="Ramamoorthy G.K."/>
            <person name="Gryganskyi A."/>
            <person name="Culley D."/>
            <person name="Magnuson J.K."/>
            <person name="James T.Y."/>
            <person name="O'Malley M.A."/>
            <person name="Stajich J.E."/>
            <person name="Spatafora J.W."/>
            <person name="Visel A."/>
            <person name="Grigoriev I.V."/>
        </authorList>
    </citation>
    <scope>NUCLEOTIDE SEQUENCE [LARGE SCALE GENOMIC DNA]</scope>
    <source>
        <strain evidence="11 12">ATCC 12442</strain>
    </source>
</reference>